<dbReference type="InterPro" id="IPR052656">
    <property type="entry name" value="CTOP_PRMT1"/>
</dbReference>
<protein>
    <recommendedName>
        <fullName evidence="3">Chromatin target of PRMT1 protein C-terminal domain-containing protein</fullName>
    </recommendedName>
</protein>
<evidence type="ECO:0000313" key="5">
    <source>
        <dbReference type="Proteomes" id="UP001558613"/>
    </source>
</evidence>
<evidence type="ECO:0000259" key="3">
    <source>
        <dbReference type="SMART" id="SM01218"/>
    </source>
</evidence>
<feature type="domain" description="Chromatin target of PRMT1 protein C-terminal" evidence="3">
    <location>
        <begin position="151"/>
        <end position="239"/>
    </location>
</feature>
<proteinExistence type="predicted"/>
<reference evidence="4 5" key="1">
    <citation type="submission" date="2023-09" db="EMBL/GenBank/DDBJ databases">
        <authorList>
            <person name="Wang M."/>
        </authorList>
    </citation>
    <scope>NUCLEOTIDE SEQUENCE [LARGE SCALE GENOMIC DNA]</scope>
    <source>
        <strain evidence="4">GT-2023</strain>
        <tissue evidence="4">Liver</tissue>
    </source>
</reference>
<name>A0ABR3M394_9TELE</name>
<keyword evidence="5" id="KW-1185">Reference proteome</keyword>
<keyword evidence="1" id="KW-0694">RNA-binding</keyword>
<gene>
    <name evidence="4" type="ORF">QQF64_010171</name>
</gene>
<evidence type="ECO:0000256" key="2">
    <source>
        <dbReference type="SAM" id="MobiDB-lite"/>
    </source>
</evidence>
<evidence type="ECO:0000256" key="1">
    <source>
        <dbReference type="ARBA" id="ARBA00022884"/>
    </source>
</evidence>
<feature type="compositionally biased region" description="Basic and acidic residues" evidence="2">
    <location>
        <begin position="162"/>
        <end position="172"/>
    </location>
</feature>
<dbReference type="Proteomes" id="UP001558613">
    <property type="component" value="Unassembled WGS sequence"/>
</dbReference>
<dbReference type="PANTHER" id="PTHR48426:SF1">
    <property type="entry name" value="CHROMATIN TARGET OF PRMT1 PROTEIN"/>
    <property type="match status" value="1"/>
</dbReference>
<organism evidence="4 5">
    <name type="scientific">Cirrhinus molitorella</name>
    <name type="common">mud carp</name>
    <dbReference type="NCBI Taxonomy" id="172907"/>
    <lineage>
        <taxon>Eukaryota</taxon>
        <taxon>Metazoa</taxon>
        <taxon>Chordata</taxon>
        <taxon>Craniata</taxon>
        <taxon>Vertebrata</taxon>
        <taxon>Euteleostomi</taxon>
        <taxon>Actinopterygii</taxon>
        <taxon>Neopterygii</taxon>
        <taxon>Teleostei</taxon>
        <taxon>Ostariophysi</taxon>
        <taxon>Cypriniformes</taxon>
        <taxon>Cyprinidae</taxon>
        <taxon>Labeoninae</taxon>
        <taxon>Labeonini</taxon>
        <taxon>Cirrhinus</taxon>
    </lineage>
</organism>
<dbReference type="InterPro" id="IPR025715">
    <property type="entry name" value="FoP_C"/>
</dbReference>
<accession>A0ABR3M394</accession>
<feature type="region of interest" description="Disordered" evidence="2">
    <location>
        <begin position="141"/>
        <end position="184"/>
    </location>
</feature>
<dbReference type="SMART" id="SM01218">
    <property type="entry name" value="FoP_duplication"/>
    <property type="match status" value="1"/>
</dbReference>
<dbReference type="Pfam" id="PF13865">
    <property type="entry name" value="FoP_duplication"/>
    <property type="match status" value="1"/>
</dbReference>
<evidence type="ECO:0000313" key="4">
    <source>
        <dbReference type="EMBL" id="KAL1259594.1"/>
    </source>
</evidence>
<sequence>MNPMDPQKIILNSTCTVSLHDRFTSLLKHQPADVMDIPAPVNQQTAASLKNQRLALEMGNRPSVLAALNNTSNINNQLCKVSVKARLGRPMGRGGMMGLRGQMRGGGGGRRGLVKGFYTRKSISSLQGVVSLGVQKGWGQPQHGGNVNWTGPMGNRGGGASRKTEGNAERQVPHPGTAQGGGRFISVSKGNTGCSRARFDSHQIPSREQLDEQLDEYMSMTKSHLDAELDAYMAQARSSSSPSSPWGGRQCSVFIQGTVMCHSEDQRRVAMAFLPTELHSAGDDVRDESSLIE</sequence>
<comment type="caution">
    <text evidence="4">The sequence shown here is derived from an EMBL/GenBank/DDBJ whole genome shotgun (WGS) entry which is preliminary data.</text>
</comment>
<dbReference type="EMBL" id="JAYMGO010000016">
    <property type="protein sequence ID" value="KAL1259594.1"/>
    <property type="molecule type" value="Genomic_DNA"/>
</dbReference>
<dbReference type="PANTHER" id="PTHR48426">
    <property type="entry name" value="CHROMATIN TARGET OF PRMT1 PROTEIN"/>
    <property type="match status" value="1"/>
</dbReference>